<dbReference type="GO" id="GO:0008270">
    <property type="term" value="F:zinc ion binding"/>
    <property type="evidence" value="ECO:0007669"/>
    <property type="project" value="InterPro"/>
</dbReference>
<dbReference type="RefSeq" id="WP_188554843.1">
    <property type="nucleotide sequence ID" value="NZ_BMGT01000003.1"/>
</dbReference>
<dbReference type="GO" id="GO:0005975">
    <property type="term" value="P:carbohydrate metabolic process"/>
    <property type="evidence" value="ECO:0007669"/>
    <property type="project" value="InterPro"/>
</dbReference>
<comment type="cofactor">
    <cofactor evidence="3">
        <name>Zn(2+)</name>
        <dbReference type="ChEBI" id="CHEBI:29105"/>
    </cofactor>
    <text evidence="3">Binds 1 zinc ion per subunit.</text>
</comment>
<name>A0A917M7W5_9BACT</name>
<reference evidence="6" key="1">
    <citation type="journal article" date="2014" name="Int. J. Syst. Evol. Microbiol.">
        <title>Complete genome sequence of Corynebacterium casei LMG S-19264T (=DSM 44701T), isolated from a smear-ripened cheese.</title>
        <authorList>
            <consortium name="US DOE Joint Genome Institute (JGI-PGF)"/>
            <person name="Walter F."/>
            <person name="Albersmeier A."/>
            <person name="Kalinowski J."/>
            <person name="Ruckert C."/>
        </authorList>
    </citation>
    <scope>NUCLEOTIDE SEQUENCE</scope>
    <source>
        <strain evidence="6">CGMCC 1.12997</strain>
    </source>
</reference>
<reference evidence="6" key="2">
    <citation type="submission" date="2020-09" db="EMBL/GenBank/DDBJ databases">
        <authorList>
            <person name="Sun Q."/>
            <person name="Zhou Y."/>
        </authorList>
    </citation>
    <scope>NUCLEOTIDE SEQUENCE</scope>
    <source>
        <strain evidence="6">CGMCC 1.12997</strain>
    </source>
</reference>
<dbReference type="PANTHER" id="PTHR42742">
    <property type="entry name" value="TRANSCRIPTIONAL REPRESSOR MPRA"/>
    <property type="match status" value="1"/>
</dbReference>
<comment type="caution">
    <text evidence="6">The sequence shown here is derived from an EMBL/GenBank/DDBJ whole genome shotgun (WGS) entry which is preliminary data.</text>
</comment>
<evidence type="ECO:0000313" key="6">
    <source>
        <dbReference type="EMBL" id="GGG83014.1"/>
    </source>
</evidence>
<dbReference type="InterPro" id="IPR014710">
    <property type="entry name" value="RmlC-like_jellyroll"/>
</dbReference>
<feature type="binding site" evidence="3">
    <location>
        <position position="110"/>
    </location>
    <ligand>
        <name>Zn(2+)</name>
        <dbReference type="ChEBI" id="CHEBI:29105"/>
    </ligand>
</feature>
<dbReference type="EMBL" id="BMGT01000003">
    <property type="protein sequence ID" value="GGG83014.1"/>
    <property type="molecule type" value="Genomic_DNA"/>
</dbReference>
<dbReference type="CDD" id="cd07010">
    <property type="entry name" value="cupin_PMI_type_I_N_bac"/>
    <property type="match status" value="1"/>
</dbReference>
<dbReference type="InterPro" id="IPR051804">
    <property type="entry name" value="Carb_Metab_Reg_Kinase/Isom"/>
</dbReference>
<dbReference type="PANTHER" id="PTHR42742:SF3">
    <property type="entry name" value="FRUCTOKINASE"/>
    <property type="match status" value="1"/>
</dbReference>
<evidence type="ECO:0000256" key="3">
    <source>
        <dbReference type="PIRSR" id="PIRSR036894-1"/>
    </source>
</evidence>
<dbReference type="Gene3D" id="2.60.120.10">
    <property type="entry name" value="Jelly Rolls"/>
    <property type="match status" value="2"/>
</dbReference>
<dbReference type="AlphaFoldDB" id="A0A917M7W5"/>
<proteinExistence type="predicted"/>
<dbReference type="SUPFAM" id="SSF51182">
    <property type="entry name" value="RmlC-like cupins"/>
    <property type="match status" value="1"/>
</dbReference>
<evidence type="ECO:0000313" key="7">
    <source>
        <dbReference type="Proteomes" id="UP000647241"/>
    </source>
</evidence>
<dbReference type="Proteomes" id="UP000647241">
    <property type="component" value="Unassembled WGS sequence"/>
</dbReference>
<keyword evidence="2 3" id="KW-0862">Zinc</keyword>
<dbReference type="Pfam" id="PF20511">
    <property type="entry name" value="PMI_typeI_cat"/>
    <property type="match status" value="1"/>
</dbReference>
<feature type="domain" description="Phosphomannose isomerase type I catalytic" evidence="5">
    <location>
        <begin position="64"/>
        <end position="101"/>
    </location>
</feature>
<accession>A0A917M7W5</accession>
<dbReference type="InterPro" id="IPR046457">
    <property type="entry name" value="PMI_typeI_cat"/>
</dbReference>
<evidence type="ECO:0000256" key="2">
    <source>
        <dbReference type="ARBA" id="ARBA00022833"/>
    </source>
</evidence>
<evidence type="ECO:0000259" key="5">
    <source>
        <dbReference type="Pfam" id="PF20511"/>
    </source>
</evidence>
<evidence type="ECO:0000256" key="1">
    <source>
        <dbReference type="ARBA" id="ARBA00022723"/>
    </source>
</evidence>
<sequence length="306" mass="32574">MSNSHSSNLPAPFRLKPWFSERVWGKSDLLPWYESTGTNELVGEAWLTGPASIVETGPFSGKTFEEMSGRIGGEFPLLVKILFPNDKLSVQVHPDDVQAQAAGETRGKTECWYVLEAVPGATVSLGLKSGAGAAEVAASVADGTMEELLEQVSVSVGDMIFVDAGTVHAIGPGVVLLETQQTSDVTYRLYDYGRPRELHLEKGIAVIKAKTKAGKVEPRPMDGFVRLIEQEYFTVDRFDVPFGEIKIPATGPACLVSLSGWGTVKSAHGSTGLKPGQAVVLPQGTGDIVIDAPAALSFVRCMAPAS</sequence>
<dbReference type="PIRSF" id="PIRSF036894">
    <property type="entry name" value="PMI_Firm_short"/>
    <property type="match status" value="1"/>
</dbReference>
<evidence type="ECO:0000256" key="4">
    <source>
        <dbReference type="PIRSR" id="PIRSR036894-2"/>
    </source>
</evidence>
<keyword evidence="6" id="KW-0413">Isomerase</keyword>
<feature type="binding site" evidence="3">
    <location>
        <position position="168"/>
    </location>
    <ligand>
        <name>Zn(2+)</name>
        <dbReference type="ChEBI" id="CHEBI:29105"/>
    </ligand>
</feature>
<dbReference type="GO" id="GO:0004476">
    <property type="term" value="F:mannose-6-phosphate isomerase activity"/>
    <property type="evidence" value="ECO:0007669"/>
    <property type="project" value="InterPro"/>
</dbReference>
<organism evidence="6 7">
    <name type="scientific">Edaphobacter dinghuensis</name>
    <dbReference type="NCBI Taxonomy" id="1560005"/>
    <lineage>
        <taxon>Bacteria</taxon>
        <taxon>Pseudomonadati</taxon>
        <taxon>Acidobacteriota</taxon>
        <taxon>Terriglobia</taxon>
        <taxon>Terriglobales</taxon>
        <taxon>Acidobacteriaceae</taxon>
        <taxon>Edaphobacter</taxon>
    </lineage>
</organism>
<dbReference type="InterPro" id="IPR011051">
    <property type="entry name" value="RmlC_Cupin_sf"/>
</dbReference>
<protein>
    <submittedName>
        <fullName evidence="6">Mannose-6-phosphate isomerase, class I</fullName>
    </submittedName>
</protein>
<dbReference type="InterPro" id="IPR014628">
    <property type="entry name" value="Man6P_isomerase_Firm_short"/>
</dbReference>
<keyword evidence="1 3" id="KW-0479">Metal-binding</keyword>
<gene>
    <name evidence="6" type="primary">manA</name>
    <name evidence="6" type="ORF">GCM10011585_28350</name>
</gene>
<feature type="binding site" evidence="3">
    <location>
        <position position="93"/>
    </location>
    <ligand>
        <name>Zn(2+)</name>
        <dbReference type="ChEBI" id="CHEBI:29105"/>
    </ligand>
</feature>
<feature type="active site" evidence="4">
    <location>
        <position position="188"/>
    </location>
</feature>
<keyword evidence="7" id="KW-1185">Reference proteome</keyword>